<dbReference type="Pfam" id="PF00587">
    <property type="entry name" value="tRNA-synt_2b"/>
    <property type="match status" value="1"/>
</dbReference>
<evidence type="ECO:0000256" key="7">
    <source>
        <dbReference type="ARBA" id="ARBA00023146"/>
    </source>
</evidence>
<dbReference type="Proteomes" id="UP001303046">
    <property type="component" value="Unassembled WGS sequence"/>
</dbReference>
<keyword evidence="5" id="KW-0067">ATP-binding</keyword>
<dbReference type="InterPro" id="IPR045864">
    <property type="entry name" value="aa-tRNA-synth_II/BPL/LPL"/>
</dbReference>
<evidence type="ECO:0000313" key="11">
    <source>
        <dbReference type="EMBL" id="KAK6743786.1"/>
    </source>
</evidence>
<comment type="caution">
    <text evidence="11">The sequence shown here is derived from an EMBL/GenBank/DDBJ whole genome shotgun (WGS) entry which is preliminary data.</text>
</comment>
<dbReference type="InterPro" id="IPR002320">
    <property type="entry name" value="Thr-tRNA-ligase_IIa"/>
</dbReference>
<accession>A0ABR1D2Y9</accession>
<dbReference type="InterPro" id="IPR002314">
    <property type="entry name" value="aa-tRNA-synt_IIb"/>
</dbReference>
<feature type="domain" description="Aminoacyl-transfer RNA synthetases class-II family profile" evidence="10">
    <location>
        <begin position="88"/>
        <end position="340"/>
    </location>
</feature>
<dbReference type="Gene3D" id="3.30.930.10">
    <property type="entry name" value="Bira Bifunctional Protein, Domain 2"/>
    <property type="match status" value="1"/>
</dbReference>
<dbReference type="InterPro" id="IPR006195">
    <property type="entry name" value="aa-tRNA-synth_II"/>
</dbReference>
<dbReference type="PANTHER" id="PTHR11451">
    <property type="entry name" value="THREONINE-TRNA LIGASE"/>
    <property type="match status" value="1"/>
</dbReference>
<reference evidence="11 12" key="1">
    <citation type="submission" date="2023-08" db="EMBL/GenBank/DDBJ databases">
        <title>A Necator americanus chromosomal reference genome.</title>
        <authorList>
            <person name="Ilik V."/>
            <person name="Petrzelkova K.J."/>
            <person name="Pardy F."/>
            <person name="Fuh T."/>
            <person name="Niatou-Singa F.S."/>
            <person name="Gouil Q."/>
            <person name="Baker L."/>
            <person name="Ritchie M.E."/>
            <person name="Jex A.R."/>
            <person name="Gazzola D."/>
            <person name="Li H."/>
            <person name="Toshio Fujiwara R."/>
            <person name="Zhan B."/>
            <person name="Aroian R.V."/>
            <person name="Pafco B."/>
            <person name="Schwarz E.M."/>
        </authorList>
    </citation>
    <scope>NUCLEOTIDE SEQUENCE [LARGE SCALE GENOMIC DNA]</scope>
    <source>
        <strain evidence="11 12">Aroian</strain>
        <tissue evidence="11">Whole animal</tissue>
    </source>
</reference>
<evidence type="ECO:0000256" key="2">
    <source>
        <dbReference type="ARBA" id="ARBA00013163"/>
    </source>
</evidence>
<dbReference type="Pfam" id="PF03129">
    <property type="entry name" value="HGTP_anticodon"/>
    <property type="match status" value="1"/>
</dbReference>
<evidence type="ECO:0000259" key="10">
    <source>
        <dbReference type="PROSITE" id="PS50862"/>
    </source>
</evidence>
<keyword evidence="12" id="KW-1185">Reference proteome</keyword>
<evidence type="ECO:0000256" key="9">
    <source>
        <dbReference type="ARBA" id="ARBA00049515"/>
    </source>
</evidence>
<evidence type="ECO:0000256" key="1">
    <source>
        <dbReference type="ARBA" id="ARBA00008226"/>
    </source>
</evidence>
<protein>
    <recommendedName>
        <fullName evidence="2">threonine--tRNA ligase</fullName>
        <ecNumber evidence="2">6.1.1.3</ecNumber>
    </recommendedName>
    <alternativeName>
        <fullName evidence="8">Threonyl-tRNA synthetase</fullName>
    </alternativeName>
</protein>
<dbReference type="SUPFAM" id="SSF52954">
    <property type="entry name" value="Class II aaRS ABD-related"/>
    <property type="match status" value="1"/>
</dbReference>
<gene>
    <name evidence="11" type="primary">Necator_chrIII.g11605</name>
    <name evidence="11" type="ORF">RB195_010840</name>
</gene>
<keyword evidence="6" id="KW-0648">Protein biosynthesis</keyword>
<organism evidence="11 12">
    <name type="scientific">Necator americanus</name>
    <name type="common">Human hookworm</name>
    <dbReference type="NCBI Taxonomy" id="51031"/>
    <lineage>
        <taxon>Eukaryota</taxon>
        <taxon>Metazoa</taxon>
        <taxon>Ecdysozoa</taxon>
        <taxon>Nematoda</taxon>
        <taxon>Chromadorea</taxon>
        <taxon>Rhabditida</taxon>
        <taxon>Rhabditina</taxon>
        <taxon>Rhabditomorpha</taxon>
        <taxon>Strongyloidea</taxon>
        <taxon>Ancylostomatidae</taxon>
        <taxon>Bunostominae</taxon>
        <taxon>Necator</taxon>
    </lineage>
</organism>
<evidence type="ECO:0000313" key="12">
    <source>
        <dbReference type="Proteomes" id="UP001303046"/>
    </source>
</evidence>
<sequence>MHRDHRRLRSGPSVKEALMGIPTSEESYGLPYPDRKQLITWRQSQRACAGRNLKLHRDEGYLFFESAGRSPYWWPKNTHVYNVLVELIISEYSKHGFCEAVTPNMYADSLWEPDGRWKHYLDEVSRLEEERTEMLTASCSGHCLLYGHQVPSYADLPIKHADFGVLHRSDGACSPLPLPYLYRFTEDDSHIFCRQDQIAQEIKDCFEFLNVFYGKIMDFTFEVHIATRARNFAVGGEEIWNKTQEILESVVRETGNAVNVKEGAAPYYGPRIEITIRDVHGRYHLLARIQLDFELPERFDLVFTSEDGCRLRPILIHRSIVGPAETLLAITDSECCAYWPFWMSPSQVVVIPVSVVAIPYARMIQQQLTEANFEVDADLSCIGSLNRRIKNAIITKCNFILVVGKNEAMNGTVNVRTRNDTVLGEFSVEEVIGLFRIFTKEFSNDTQCTDAFAKLAAEKQRCC</sequence>
<dbReference type="InterPro" id="IPR004154">
    <property type="entry name" value="Anticodon-bd"/>
</dbReference>
<proteinExistence type="inferred from homology"/>
<evidence type="ECO:0000256" key="4">
    <source>
        <dbReference type="ARBA" id="ARBA00022741"/>
    </source>
</evidence>
<dbReference type="EMBL" id="JAVFWL010000003">
    <property type="protein sequence ID" value="KAK6743786.1"/>
    <property type="molecule type" value="Genomic_DNA"/>
</dbReference>
<evidence type="ECO:0000256" key="8">
    <source>
        <dbReference type="ARBA" id="ARBA00031900"/>
    </source>
</evidence>
<evidence type="ECO:0000256" key="5">
    <source>
        <dbReference type="ARBA" id="ARBA00022840"/>
    </source>
</evidence>
<keyword evidence="3" id="KW-0436">Ligase</keyword>
<dbReference type="PANTHER" id="PTHR11451:SF46">
    <property type="entry name" value="THREONINE--TRNA LIGASE"/>
    <property type="match status" value="1"/>
</dbReference>
<dbReference type="InterPro" id="IPR036621">
    <property type="entry name" value="Anticodon-bd_dom_sf"/>
</dbReference>
<comment type="catalytic activity">
    <reaction evidence="9">
        <text>tRNA(Thr) + L-threonine + ATP = L-threonyl-tRNA(Thr) + AMP + diphosphate + H(+)</text>
        <dbReference type="Rhea" id="RHEA:24624"/>
        <dbReference type="Rhea" id="RHEA-COMP:9670"/>
        <dbReference type="Rhea" id="RHEA-COMP:9704"/>
        <dbReference type="ChEBI" id="CHEBI:15378"/>
        <dbReference type="ChEBI" id="CHEBI:30616"/>
        <dbReference type="ChEBI" id="CHEBI:33019"/>
        <dbReference type="ChEBI" id="CHEBI:57926"/>
        <dbReference type="ChEBI" id="CHEBI:78442"/>
        <dbReference type="ChEBI" id="CHEBI:78534"/>
        <dbReference type="ChEBI" id="CHEBI:456215"/>
        <dbReference type="EC" id="6.1.1.3"/>
    </reaction>
</comment>
<dbReference type="PROSITE" id="PS50862">
    <property type="entry name" value="AA_TRNA_LIGASE_II"/>
    <property type="match status" value="1"/>
</dbReference>
<name>A0ABR1D2Y9_NECAM</name>
<keyword evidence="7" id="KW-0030">Aminoacyl-tRNA synthetase</keyword>
<evidence type="ECO:0000256" key="3">
    <source>
        <dbReference type="ARBA" id="ARBA00022598"/>
    </source>
</evidence>
<dbReference type="SUPFAM" id="SSF55681">
    <property type="entry name" value="Class II aaRS and biotin synthetases"/>
    <property type="match status" value="1"/>
</dbReference>
<comment type="similarity">
    <text evidence="1">Belongs to the class-II aminoacyl-tRNA synthetase family.</text>
</comment>
<dbReference type="EC" id="6.1.1.3" evidence="2"/>
<dbReference type="Gene3D" id="3.40.50.800">
    <property type="entry name" value="Anticodon-binding domain"/>
    <property type="match status" value="1"/>
</dbReference>
<keyword evidence="4" id="KW-0547">Nucleotide-binding</keyword>
<evidence type="ECO:0000256" key="6">
    <source>
        <dbReference type="ARBA" id="ARBA00022917"/>
    </source>
</evidence>
<dbReference type="PRINTS" id="PR01047">
    <property type="entry name" value="TRNASYNTHTHR"/>
</dbReference>